<dbReference type="InterPro" id="IPR013103">
    <property type="entry name" value="RVT_2"/>
</dbReference>
<feature type="domain" description="Reverse transcriptase Ty1/copia-type" evidence="1">
    <location>
        <begin position="4"/>
        <end position="140"/>
    </location>
</feature>
<evidence type="ECO:0000313" key="3">
    <source>
        <dbReference type="Proteomes" id="UP000765509"/>
    </source>
</evidence>
<dbReference type="Proteomes" id="UP000765509">
    <property type="component" value="Unassembled WGS sequence"/>
</dbReference>
<evidence type="ECO:0000259" key="1">
    <source>
        <dbReference type="Pfam" id="PF07727"/>
    </source>
</evidence>
<accession>A0A9Q3IC35</accession>
<dbReference type="EMBL" id="AVOT02039767">
    <property type="protein sequence ID" value="MBW0534867.1"/>
    <property type="molecule type" value="Genomic_DNA"/>
</dbReference>
<organism evidence="2 3">
    <name type="scientific">Austropuccinia psidii MF-1</name>
    <dbReference type="NCBI Taxonomy" id="1389203"/>
    <lineage>
        <taxon>Eukaryota</taxon>
        <taxon>Fungi</taxon>
        <taxon>Dikarya</taxon>
        <taxon>Basidiomycota</taxon>
        <taxon>Pucciniomycotina</taxon>
        <taxon>Pucciniomycetes</taxon>
        <taxon>Pucciniales</taxon>
        <taxon>Sphaerophragmiaceae</taxon>
        <taxon>Austropuccinia</taxon>
    </lineage>
</organism>
<dbReference type="OrthoDB" id="3054497at2759"/>
<reference evidence="2" key="1">
    <citation type="submission" date="2021-03" db="EMBL/GenBank/DDBJ databases">
        <title>Draft genome sequence of rust myrtle Austropuccinia psidii MF-1, a brazilian biotype.</title>
        <authorList>
            <person name="Quecine M.C."/>
            <person name="Pachon D.M.R."/>
            <person name="Bonatelli M.L."/>
            <person name="Correr F.H."/>
            <person name="Franceschini L.M."/>
            <person name="Leite T.F."/>
            <person name="Margarido G.R.A."/>
            <person name="Almeida C.A."/>
            <person name="Ferrarezi J.A."/>
            <person name="Labate C.A."/>
        </authorList>
    </citation>
    <scope>NUCLEOTIDE SEQUENCE</scope>
    <source>
        <strain evidence="2">MF-1</strain>
    </source>
</reference>
<protein>
    <recommendedName>
        <fullName evidence="1">Reverse transcriptase Ty1/copia-type domain-containing protein</fullName>
    </recommendedName>
</protein>
<keyword evidence="3" id="KW-1185">Reference proteome</keyword>
<dbReference type="Pfam" id="PF07727">
    <property type="entry name" value="RVT_2"/>
    <property type="match status" value="1"/>
</dbReference>
<proteinExistence type="predicted"/>
<comment type="caution">
    <text evidence="2">The sequence shown here is derived from an EMBL/GenBank/DDBJ whole genome shotgun (WGS) entry which is preliminary data.</text>
</comment>
<gene>
    <name evidence="2" type="ORF">O181_074582</name>
</gene>
<dbReference type="AlphaFoldDB" id="A0A9Q3IC35"/>
<evidence type="ECO:0000313" key="2">
    <source>
        <dbReference type="EMBL" id="MBW0534867.1"/>
    </source>
</evidence>
<dbReference type="InterPro" id="IPR043502">
    <property type="entry name" value="DNA/RNA_pol_sf"/>
</dbReference>
<name>A0A9Q3IC35_9BASI</name>
<dbReference type="SUPFAM" id="SSF56672">
    <property type="entry name" value="DNA/RNA polymerases"/>
    <property type="match status" value="1"/>
</dbReference>
<sequence length="141" mass="15977">MCTLIAHAAVNNLQFHQLDVKSAFINAPLTKEIYLSIPQGLNICRQTHCLKLKKAIYGLRQAPLAWYDCLKKWLTSVGFQVCNLDPCVFYRSNELPTWIYLHVDDMGVFGKDVSKFKNEIAKQSDIKDLGEASLMLGINIT</sequence>